<feature type="transmembrane region" description="Helical" evidence="1">
    <location>
        <begin position="116"/>
        <end position="136"/>
    </location>
</feature>
<evidence type="ECO:0000313" key="3">
    <source>
        <dbReference type="Proteomes" id="UP001165986"/>
    </source>
</evidence>
<name>A0AA40VPC1_9NOST</name>
<gene>
    <name evidence="2" type="ORF">FNW02_01600</name>
</gene>
<dbReference type="EMBL" id="VJXY01000001">
    <property type="protein sequence ID" value="MBD6614597.1"/>
    <property type="molecule type" value="Genomic_DNA"/>
</dbReference>
<feature type="transmembrane region" description="Helical" evidence="1">
    <location>
        <begin position="37"/>
        <end position="63"/>
    </location>
</feature>
<proteinExistence type="predicted"/>
<evidence type="ECO:0000256" key="1">
    <source>
        <dbReference type="SAM" id="Phobius"/>
    </source>
</evidence>
<organism evidence="2 3">
    <name type="scientific">Komarekiella delphini-convector SJRDD-AB1</name>
    <dbReference type="NCBI Taxonomy" id="2593771"/>
    <lineage>
        <taxon>Bacteria</taxon>
        <taxon>Bacillati</taxon>
        <taxon>Cyanobacteriota</taxon>
        <taxon>Cyanophyceae</taxon>
        <taxon>Nostocales</taxon>
        <taxon>Nostocaceae</taxon>
        <taxon>Komarekiella</taxon>
        <taxon>Komarekiella delphini-convector</taxon>
    </lineage>
</organism>
<keyword evidence="1" id="KW-1133">Transmembrane helix</keyword>
<feature type="transmembrane region" description="Helical" evidence="1">
    <location>
        <begin position="5"/>
        <end position="25"/>
    </location>
</feature>
<protein>
    <submittedName>
        <fullName evidence="2">Uncharacterized protein</fullName>
    </submittedName>
</protein>
<dbReference type="Proteomes" id="UP001165986">
    <property type="component" value="Unassembled WGS sequence"/>
</dbReference>
<accession>A0AA40VPC1</accession>
<sequence length="214" mass="24705">MPTTIFLIVTQIIVKIQGIPFYVLVVDPNEMGKLPPYTGMISMLGILFWCASAATSIFSSFLLQKKGGLKSKKWSRFLLFSGCITLIVLLDDLFQIHEYYYRSFIDLSTFTNPSPIKNLFESIFFAMYAIIILIYLLKFKSLFQKTNYTILLLSLFFFVISTIVDVATPEKMFLHSTIEEGSKFLGIVTWFSYFIDCCYEQVQHLIINKNSEFT</sequence>
<feature type="transmembrane region" description="Helical" evidence="1">
    <location>
        <begin position="75"/>
        <end position="96"/>
    </location>
</feature>
<keyword evidence="1" id="KW-0472">Membrane</keyword>
<reference evidence="2" key="1">
    <citation type="submission" date="2019-07" db="EMBL/GenBank/DDBJ databases">
        <title>Toxilogical consequences of a new and cryptic species of cyanobacteria (Komarekiella delphini-convector) recovered from the epidermis of a bottlenose dolphin and 1500 ft. in the air.</title>
        <authorList>
            <person name="Brown A.O."/>
            <person name="Dvorak P."/>
            <person name="Villanueva C.D."/>
            <person name="Foss A.J."/>
            <person name="Garvey A.D."/>
            <person name="Gibson Q.A."/>
            <person name="Johansen J.R."/>
            <person name="Casamatta D.A."/>
        </authorList>
    </citation>
    <scope>NUCLEOTIDE SEQUENCE</scope>
    <source>
        <strain evidence="2">SJRDD-AB1</strain>
    </source>
</reference>
<comment type="caution">
    <text evidence="2">The sequence shown here is derived from an EMBL/GenBank/DDBJ whole genome shotgun (WGS) entry which is preliminary data.</text>
</comment>
<keyword evidence="3" id="KW-1185">Reference proteome</keyword>
<dbReference type="AlphaFoldDB" id="A0AA40VPC1"/>
<keyword evidence="1" id="KW-0812">Transmembrane</keyword>
<feature type="transmembrane region" description="Helical" evidence="1">
    <location>
        <begin position="148"/>
        <end position="167"/>
    </location>
</feature>
<evidence type="ECO:0000313" key="2">
    <source>
        <dbReference type="EMBL" id="MBD6614597.1"/>
    </source>
</evidence>